<feature type="compositionally biased region" description="Basic and acidic residues" evidence="1">
    <location>
        <begin position="241"/>
        <end position="250"/>
    </location>
</feature>
<dbReference type="GeneID" id="73338765"/>
<keyword evidence="3" id="KW-1185">Reference proteome</keyword>
<organism evidence="2 3">
    <name type="scientific">Colletotrichum lupini</name>
    <dbReference type="NCBI Taxonomy" id="145971"/>
    <lineage>
        <taxon>Eukaryota</taxon>
        <taxon>Fungi</taxon>
        <taxon>Dikarya</taxon>
        <taxon>Ascomycota</taxon>
        <taxon>Pezizomycotina</taxon>
        <taxon>Sordariomycetes</taxon>
        <taxon>Hypocreomycetidae</taxon>
        <taxon>Glomerellales</taxon>
        <taxon>Glomerellaceae</taxon>
        <taxon>Colletotrichum</taxon>
        <taxon>Colletotrichum acutatum species complex</taxon>
    </lineage>
</organism>
<dbReference type="KEGG" id="clup:CLUP02_04744"/>
<accession>A0A9Q8WE26</accession>
<proteinExistence type="predicted"/>
<reference evidence="2" key="1">
    <citation type="journal article" date="2021" name="Mol. Plant Microbe Interact.">
        <title>Complete Genome Sequence of the Plant-Pathogenic Fungus Colletotrichum lupini.</title>
        <authorList>
            <person name="Baroncelli R."/>
            <person name="Pensec F."/>
            <person name="Da Lio D."/>
            <person name="Boufleur T."/>
            <person name="Vicente I."/>
            <person name="Sarrocco S."/>
            <person name="Picot A."/>
            <person name="Baraldi E."/>
            <person name="Sukno S."/>
            <person name="Thon M."/>
            <person name="Le Floch G."/>
        </authorList>
    </citation>
    <scope>NUCLEOTIDE SEQUENCE</scope>
    <source>
        <strain evidence="2">IMI 504893</strain>
    </source>
</reference>
<name>A0A9Q8WE26_9PEZI</name>
<evidence type="ECO:0000256" key="1">
    <source>
        <dbReference type="SAM" id="MobiDB-lite"/>
    </source>
</evidence>
<dbReference type="AlphaFoldDB" id="A0A9Q8WE26"/>
<feature type="region of interest" description="Disordered" evidence="1">
    <location>
        <begin position="159"/>
        <end position="188"/>
    </location>
</feature>
<dbReference type="Proteomes" id="UP000830671">
    <property type="component" value="Chromosome 3"/>
</dbReference>
<dbReference type="RefSeq" id="XP_049140898.1">
    <property type="nucleotide sequence ID" value="XM_049283755.1"/>
</dbReference>
<protein>
    <submittedName>
        <fullName evidence="2">Uncharacterized protein</fullName>
    </submittedName>
</protein>
<sequence length="469" mass="51883">MDNFDHLAVGPSKTVEIMASVTSNVKASPIPALPHIGRKSNILVSERPGCPSVNAGRLRRRKVRQAKTFSLLATEVLSSSIFDTLHCASRVEDLDHIPVIDGPLEVLLFQRTATGAQYSKSQDSGIVHGPSFSGNADRKHVTNEIGPAQVQIARKKVICPSPGTEGTPMGRRLKKVNSGPRCTSRGPEASTNLIYKLQAEWLTCIERPENNGRGDSPSQSRHPSKLKFRESSHIGQWQTKGSDKVSHESSQEAEEARLRLSVNRILLEVALLKQLPHNSIRDIRHSELAPHGYGTAIALEMASSRSTGPPTVPSEMLSWSFPELTDVTRLETAIMPWFTSCKIPNGSLSWFLIELAVEDIRRIWYDMLPLLAAACLIWVAMINHDVAPSMAEAVHPRVEAHLQIPSALSVDLIILNRLVDMIDACHFGFLSLDDNRCRLKVDVSVFLYFIEPCGARPELLAAYYMVQNE</sequence>
<evidence type="ECO:0000313" key="2">
    <source>
        <dbReference type="EMBL" id="UQC79265.1"/>
    </source>
</evidence>
<feature type="region of interest" description="Disordered" evidence="1">
    <location>
        <begin position="208"/>
        <end position="250"/>
    </location>
</feature>
<gene>
    <name evidence="2" type="ORF">CLUP02_04744</name>
</gene>
<evidence type="ECO:0000313" key="3">
    <source>
        <dbReference type="Proteomes" id="UP000830671"/>
    </source>
</evidence>
<dbReference type="EMBL" id="CP019475">
    <property type="protein sequence ID" value="UQC79265.1"/>
    <property type="molecule type" value="Genomic_DNA"/>
</dbReference>